<protein>
    <submittedName>
        <fullName evidence="2">Glycosyltransferase involved in cell wall biosynthesis</fullName>
    </submittedName>
</protein>
<proteinExistence type="predicted"/>
<dbReference type="Pfam" id="PF00534">
    <property type="entry name" value="Glycos_transf_1"/>
    <property type="match status" value="1"/>
</dbReference>
<gene>
    <name evidence="2" type="ORF">EV684_11045</name>
</gene>
<sequence length="406" mass="44518">MKPHVIRTFYPADPAGVVPGGVDTFIRGLAKWAPDDLAFELVGMSTDTAARPLGRWTECDLGRRALRCFPVVRVASAGQRTRVPLSLRYVSGLLAHGRALRRGFDVFEFHRIEPALLFLADPRPKNAFFHQDMGVIRHQAADILWRRLPSLYFRLERRVVRALDSGWCVREEGVRAMRERTPEKAQVLRFVPTWVDDETFVPADDAARAALRAELAAADGLDPAAAWVVTVGRLDRQKDPLLMLHAVARLAAAGQRLQWLVVGDGVLRAELERGAAQAGIGDRVVFLGMRPPAAIARILAASDLYALSSAYEGMPMALLEALSCGLPAVSTPVGEVARVLRPGVNGELCEAHTPEALAQALARALERREHYRGAPAVAAVQAYRPARVLEPVYEGYRRLARRSAGG</sequence>
<dbReference type="EMBL" id="SLXD01000010">
    <property type="protein sequence ID" value="TCP01115.1"/>
    <property type="molecule type" value="Genomic_DNA"/>
</dbReference>
<evidence type="ECO:0000259" key="1">
    <source>
        <dbReference type="Pfam" id="PF00534"/>
    </source>
</evidence>
<comment type="caution">
    <text evidence="2">The sequence shown here is derived from an EMBL/GenBank/DDBJ whole genome shotgun (WGS) entry which is preliminary data.</text>
</comment>
<evidence type="ECO:0000313" key="3">
    <source>
        <dbReference type="Proteomes" id="UP000295106"/>
    </source>
</evidence>
<keyword evidence="2" id="KW-0808">Transferase</keyword>
<dbReference type="GO" id="GO:0016757">
    <property type="term" value="F:glycosyltransferase activity"/>
    <property type="evidence" value="ECO:0007669"/>
    <property type="project" value="InterPro"/>
</dbReference>
<name>A0A4R2M856_RUBGE</name>
<accession>A0A4R2M856</accession>
<reference evidence="2 3" key="1">
    <citation type="submission" date="2019-03" db="EMBL/GenBank/DDBJ databases">
        <title>Genomic Encyclopedia of Type Strains, Phase IV (KMG-IV): sequencing the most valuable type-strain genomes for metagenomic binning, comparative biology and taxonomic classification.</title>
        <authorList>
            <person name="Goeker M."/>
        </authorList>
    </citation>
    <scope>NUCLEOTIDE SEQUENCE [LARGE SCALE GENOMIC DNA]</scope>
    <source>
        <strain evidence="2 3">DSM 1709</strain>
    </source>
</reference>
<dbReference type="Proteomes" id="UP000295106">
    <property type="component" value="Unassembled WGS sequence"/>
</dbReference>
<dbReference type="Gene3D" id="3.40.50.2000">
    <property type="entry name" value="Glycogen Phosphorylase B"/>
    <property type="match status" value="2"/>
</dbReference>
<dbReference type="PANTHER" id="PTHR12526">
    <property type="entry name" value="GLYCOSYLTRANSFERASE"/>
    <property type="match status" value="1"/>
</dbReference>
<dbReference type="AlphaFoldDB" id="A0A4R2M856"/>
<dbReference type="InterPro" id="IPR001296">
    <property type="entry name" value="Glyco_trans_1"/>
</dbReference>
<dbReference type="RefSeq" id="WP_132648242.1">
    <property type="nucleotide sequence ID" value="NZ_CP181386.1"/>
</dbReference>
<dbReference type="SUPFAM" id="SSF53756">
    <property type="entry name" value="UDP-Glycosyltransferase/glycogen phosphorylase"/>
    <property type="match status" value="1"/>
</dbReference>
<evidence type="ECO:0000313" key="2">
    <source>
        <dbReference type="EMBL" id="TCP01115.1"/>
    </source>
</evidence>
<organism evidence="2 3">
    <name type="scientific">Rubrivivax gelatinosus</name>
    <name type="common">Rhodocyclus gelatinosus</name>
    <name type="synonym">Rhodopseudomonas gelatinosa</name>
    <dbReference type="NCBI Taxonomy" id="28068"/>
    <lineage>
        <taxon>Bacteria</taxon>
        <taxon>Pseudomonadati</taxon>
        <taxon>Pseudomonadota</taxon>
        <taxon>Betaproteobacteria</taxon>
        <taxon>Burkholderiales</taxon>
        <taxon>Sphaerotilaceae</taxon>
        <taxon>Rubrivivax</taxon>
    </lineage>
</organism>
<feature type="domain" description="Glycosyl transferase family 1" evidence="1">
    <location>
        <begin position="226"/>
        <end position="371"/>
    </location>
</feature>
<dbReference type="OrthoDB" id="7560678at2"/>
<dbReference type="GeneID" id="99686536"/>